<feature type="active site" description="For ring-opening step" evidence="4">
    <location>
        <position position="136"/>
    </location>
</feature>
<evidence type="ECO:0000256" key="3">
    <source>
        <dbReference type="ARBA" id="ARBA00023277"/>
    </source>
</evidence>
<accession>A0A4D7ASZ4</accession>
<dbReference type="PANTHER" id="PTHR11280:SF5">
    <property type="entry name" value="GLUCOSAMINE-6-PHOSPHATE ISOMERASE"/>
    <property type="match status" value="1"/>
</dbReference>
<gene>
    <name evidence="4 6" type="primary">nagB</name>
    <name evidence="6" type="ORF">EIO64_16520</name>
</gene>
<dbReference type="KEGG" id="obj:EIO64_16520"/>
<dbReference type="UniPathway" id="UPA00629">
    <property type="reaction ID" value="UER00684"/>
</dbReference>
<dbReference type="GO" id="GO:0006046">
    <property type="term" value="P:N-acetylglucosamine catabolic process"/>
    <property type="evidence" value="ECO:0007669"/>
    <property type="project" value="UniProtKB-UniRule"/>
</dbReference>
<protein>
    <recommendedName>
        <fullName evidence="4">Glucosamine-6-phosphate deaminase</fullName>
        <ecNumber evidence="4">3.5.99.6</ecNumber>
    </recommendedName>
    <alternativeName>
        <fullName evidence="4">GlcN6P deaminase</fullName>
        <shortName evidence="4">GNPDA</shortName>
    </alternativeName>
    <alternativeName>
        <fullName evidence="4">Glucosamine-6-phosphate isomerase</fullName>
    </alternativeName>
</protein>
<dbReference type="GO" id="GO:0005975">
    <property type="term" value="P:carbohydrate metabolic process"/>
    <property type="evidence" value="ECO:0007669"/>
    <property type="project" value="InterPro"/>
</dbReference>
<dbReference type="InterPro" id="IPR037171">
    <property type="entry name" value="NagB/RpiA_transferase-like"/>
</dbReference>
<keyword evidence="2 4" id="KW-0378">Hydrolase</keyword>
<reference evidence="7" key="1">
    <citation type="submission" date="2018-12" db="EMBL/GenBank/DDBJ databases">
        <title>Dusodibacter welbiota gen. nov., sp. nov., isolated from human faeces and emended description of the Oscillibacter genus.</title>
        <authorList>
            <person name="Le Roy T."/>
            <person name="Van der Smissen P."/>
            <person name="Delzenne N."/>
            <person name="Muccioli G."/>
            <person name="Collet J.F."/>
            <person name="Cani P.D."/>
        </authorList>
    </citation>
    <scope>NUCLEOTIDE SEQUENCE [LARGE SCALE GENOMIC DNA]</scope>
    <source>
        <strain evidence="7">J115</strain>
    </source>
</reference>
<dbReference type="GO" id="GO:0042802">
    <property type="term" value="F:identical protein binding"/>
    <property type="evidence" value="ECO:0007669"/>
    <property type="project" value="TreeGrafter"/>
</dbReference>
<dbReference type="GO" id="GO:0005737">
    <property type="term" value="C:cytoplasm"/>
    <property type="evidence" value="ECO:0007669"/>
    <property type="project" value="TreeGrafter"/>
</dbReference>
<evidence type="ECO:0000313" key="6">
    <source>
        <dbReference type="EMBL" id="QCI60608.1"/>
    </source>
</evidence>
<dbReference type="GO" id="GO:0004342">
    <property type="term" value="F:glucosamine-6-phosphate deaminase activity"/>
    <property type="evidence" value="ECO:0007669"/>
    <property type="project" value="UniProtKB-UniRule"/>
</dbReference>
<dbReference type="GeneID" id="89522491"/>
<sequence length="262" mass="29030">MKIICAKDYSDLSRKAANIISAQVILKPESVLGLATGSSPLGVYRQLILWYEKGDLDFAEATSVNLDEYRGLSANNTQSYHYFMHKNFFDYINIAPDHIHIPDGMAADPDAECRRYDRLIADLGGIDLQLLGIGRNAHIGFNEPDDHFSKYTHQVDLTESTIAANTRFFEREEDVPRQAISMGMQAITQARKILLIASGADKADAIYASCFGPVTPGIPASILQLHQDVTVIADKDALSKCPQQAWAQKAPSKEIHTGFLFR</sequence>
<dbReference type="Proteomes" id="UP000298642">
    <property type="component" value="Chromosome"/>
</dbReference>
<dbReference type="CDD" id="cd01399">
    <property type="entry name" value="GlcN6P_deaminase"/>
    <property type="match status" value="1"/>
</dbReference>
<dbReference type="HAMAP" id="MF_01241">
    <property type="entry name" value="GlcN6P_deamin"/>
    <property type="match status" value="1"/>
</dbReference>
<dbReference type="GO" id="GO:0019262">
    <property type="term" value="P:N-acetylneuraminate catabolic process"/>
    <property type="evidence" value="ECO:0007669"/>
    <property type="project" value="UniProtKB-UniRule"/>
</dbReference>
<dbReference type="InterPro" id="IPR004547">
    <property type="entry name" value="Glucosamine6P_isomerase"/>
</dbReference>
<dbReference type="EMBL" id="CP034413">
    <property type="protein sequence ID" value="QCI60608.1"/>
    <property type="molecule type" value="Genomic_DNA"/>
</dbReference>
<dbReference type="InterPro" id="IPR006148">
    <property type="entry name" value="Glc/Gal-6P_isomerase"/>
</dbReference>
<feature type="active site" description="Proton acceptor; for enolization step" evidence="4">
    <location>
        <position position="67"/>
    </location>
</feature>
<dbReference type="EC" id="3.5.99.6" evidence="4"/>
<evidence type="ECO:0000256" key="4">
    <source>
        <dbReference type="HAMAP-Rule" id="MF_01241"/>
    </source>
</evidence>
<feature type="active site" description="Proton acceptor; for ring-opening step" evidence="4">
    <location>
        <position position="138"/>
    </location>
</feature>
<organism evidence="6 7">
    <name type="scientific">Dysosmobacter welbionis</name>
    <dbReference type="NCBI Taxonomy" id="2093857"/>
    <lineage>
        <taxon>Bacteria</taxon>
        <taxon>Bacillati</taxon>
        <taxon>Bacillota</taxon>
        <taxon>Clostridia</taxon>
        <taxon>Eubacteriales</taxon>
        <taxon>Oscillospiraceae</taxon>
        <taxon>Dysosmobacter</taxon>
    </lineage>
</organism>
<evidence type="ECO:0000313" key="7">
    <source>
        <dbReference type="Proteomes" id="UP000298642"/>
    </source>
</evidence>
<dbReference type="PANTHER" id="PTHR11280">
    <property type="entry name" value="GLUCOSAMINE-6-PHOSPHATE ISOMERASE"/>
    <property type="match status" value="1"/>
</dbReference>
<dbReference type="SUPFAM" id="SSF100950">
    <property type="entry name" value="NagB/RpiA/CoA transferase-like"/>
    <property type="match status" value="1"/>
</dbReference>
<dbReference type="Gene3D" id="3.40.50.1360">
    <property type="match status" value="1"/>
</dbReference>
<evidence type="ECO:0000256" key="1">
    <source>
        <dbReference type="ARBA" id="ARBA00000644"/>
    </source>
</evidence>
<dbReference type="FunFam" id="3.40.50.1360:FF:000003">
    <property type="entry name" value="Glucosamine-6-phosphate deaminase"/>
    <property type="match status" value="1"/>
</dbReference>
<evidence type="ECO:0000256" key="2">
    <source>
        <dbReference type="ARBA" id="ARBA00022801"/>
    </source>
</evidence>
<name>A0A4D7ASZ4_9FIRM</name>
<comment type="catalytic activity">
    <reaction evidence="1 4">
        <text>alpha-D-glucosamine 6-phosphate + H2O = beta-D-fructose 6-phosphate + NH4(+)</text>
        <dbReference type="Rhea" id="RHEA:12172"/>
        <dbReference type="ChEBI" id="CHEBI:15377"/>
        <dbReference type="ChEBI" id="CHEBI:28938"/>
        <dbReference type="ChEBI" id="CHEBI:57634"/>
        <dbReference type="ChEBI" id="CHEBI:75989"/>
        <dbReference type="EC" id="3.5.99.6"/>
    </reaction>
</comment>
<feature type="active site" description="For ring-opening step" evidence="4">
    <location>
        <position position="143"/>
    </location>
</feature>
<comment type="caution">
    <text evidence="4">Lacks conserved residue(s) required for the propagation of feature annotation.</text>
</comment>
<comment type="function">
    <text evidence="4">Catalyzes the reversible isomerization-deamination of glucosamine 6-phosphate (GlcN6P) to form fructose 6-phosphate (Fru6P) and ammonium ion.</text>
</comment>
<keyword evidence="3 4" id="KW-0119">Carbohydrate metabolism</keyword>
<comment type="similarity">
    <text evidence="4">Belongs to the glucosamine/galactosamine-6-phosphate isomerase family. NagB subfamily.</text>
</comment>
<comment type="pathway">
    <text evidence="4">Amino-sugar metabolism; N-acetylneuraminate degradation; D-fructose 6-phosphate from N-acetylneuraminate: step 5/5.</text>
</comment>
<dbReference type="RefSeq" id="WP_025544637.1">
    <property type="nucleotide sequence ID" value="NZ_CP034413.3"/>
</dbReference>
<proteinExistence type="inferred from homology"/>
<dbReference type="NCBIfam" id="TIGR00502">
    <property type="entry name" value="nagB"/>
    <property type="match status" value="1"/>
</dbReference>
<evidence type="ECO:0000259" key="5">
    <source>
        <dbReference type="Pfam" id="PF01182"/>
    </source>
</evidence>
<feature type="domain" description="Glucosamine/galactosamine-6-phosphate isomerase" evidence="5">
    <location>
        <begin position="17"/>
        <end position="228"/>
    </location>
</feature>
<dbReference type="AlphaFoldDB" id="A0A4D7ASZ4"/>
<keyword evidence="7" id="KW-1185">Reference proteome</keyword>
<dbReference type="GO" id="GO:0006043">
    <property type="term" value="P:glucosamine catabolic process"/>
    <property type="evidence" value="ECO:0007669"/>
    <property type="project" value="TreeGrafter"/>
</dbReference>
<dbReference type="Pfam" id="PF01182">
    <property type="entry name" value="Glucosamine_iso"/>
    <property type="match status" value="1"/>
</dbReference>